<dbReference type="Gene3D" id="3.40.710.10">
    <property type="entry name" value="DD-peptidase/beta-lactamase superfamily"/>
    <property type="match status" value="1"/>
</dbReference>
<gene>
    <name evidence="2" type="ORF">BCR39DRAFT_112990</name>
</gene>
<evidence type="ECO:0000313" key="2">
    <source>
        <dbReference type="EMBL" id="ORY30592.1"/>
    </source>
</evidence>
<sequence length="436" mass="47621">MVAKLSANGSAQLQATLDELTQVLPCAYLSLATPEGILFDGTSGVFDKLEQSASPRPASQDDVIWFASTTKLLTAVCYLKLVDQGKLTLDTNLAALYPPLGRAAAQRFLGLDENDKPIFEPNSEPLTLRMMLNQTSGFGMEFGEVVPLWKKVTDKGKGFVNSCKVENLVHTPIVNVPGTKFEYGNSAEWLALILPTIAGVSTEDYLQEYVCKPLGMKSTTYYPFSEDFKDRLMPLRYGLNAEKGDPGSIQWEVLDGQLDLLTLPRTREAIEYPAGGGGIYSKTSDYVLLLRHLLTHYLSLRPDSHVPAPTSPILSSSSVMSLFTPTLPASAYQSLLDMYNPYLSLDAPGQIPLEIGEADWSTAMAIYQPRDRRPRGGFGRKAGSVGWGGAAGTEYFMDPETEIACVFSTQMLPGRNRFVAEAKEKIEKAVYGALAA</sequence>
<dbReference type="PANTHER" id="PTHR43283:SF3">
    <property type="entry name" value="BETA-LACTAMASE FAMILY PROTEIN (AFU_ORTHOLOGUE AFUA_5G07500)"/>
    <property type="match status" value="1"/>
</dbReference>
<evidence type="ECO:0000259" key="1">
    <source>
        <dbReference type="Pfam" id="PF00144"/>
    </source>
</evidence>
<organism evidence="2 3">
    <name type="scientific">Naematelia encephala</name>
    <dbReference type="NCBI Taxonomy" id="71784"/>
    <lineage>
        <taxon>Eukaryota</taxon>
        <taxon>Fungi</taxon>
        <taxon>Dikarya</taxon>
        <taxon>Basidiomycota</taxon>
        <taxon>Agaricomycotina</taxon>
        <taxon>Tremellomycetes</taxon>
        <taxon>Tremellales</taxon>
        <taxon>Naemateliaceae</taxon>
        <taxon>Naematelia</taxon>
    </lineage>
</organism>
<evidence type="ECO:0000313" key="3">
    <source>
        <dbReference type="Proteomes" id="UP000193986"/>
    </source>
</evidence>
<accession>A0A1Y2B6X8</accession>
<feature type="domain" description="Beta-lactamase-related" evidence="1">
    <location>
        <begin position="23"/>
        <end position="414"/>
    </location>
</feature>
<keyword evidence="3" id="KW-1185">Reference proteome</keyword>
<dbReference type="InParanoid" id="A0A1Y2B6X8"/>
<dbReference type="PANTHER" id="PTHR43283">
    <property type="entry name" value="BETA-LACTAMASE-RELATED"/>
    <property type="match status" value="1"/>
</dbReference>
<dbReference type="InterPro" id="IPR012338">
    <property type="entry name" value="Beta-lactam/transpept-like"/>
</dbReference>
<comment type="caution">
    <text evidence="2">The sequence shown here is derived from an EMBL/GenBank/DDBJ whole genome shotgun (WGS) entry which is preliminary data.</text>
</comment>
<dbReference type="AlphaFoldDB" id="A0A1Y2B6X8"/>
<dbReference type="InterPro" id="IPR050789">
    <property type="entry name" value="Diverse_Enzym_Activities"/>
</dbReference>
<dbReference type="Proteomes" id="UP000193986">
    <property type="component" value="Unassembled WGS sequence"/>
</dbReference>
<proteinExistence type="predicted"/>
<name>A0A1Y2B6X8_9TREE</name>
<dbReference type="OrthoDB" id="428260at2759"/>
<dbReference type="Pfam" id="PF00144">
    <property type="entry name" value="Beta-lactamase"/>
    <property type="match status" value="1"/>
</dbReference>
<dbReference type="SUPFAM" id="SSF56601">
    <property type="entry name" value="beta-lactamase/transpeptidase-like"/>
    <property type="match status" value="1"/>
</dbReference>
<protein>
    <submittedName>
        <fullName evidence="2">Beta-lactamase/transpeptidase-like protein</fullName>
    </submittedName>
</protein>
<reference evidence="2 3" key="1">
    <citation type="submission" date="2016-07" db="EMBL/GenBank/DDBJ databases">
        <title>Pervasive Adenine N6-methylation of Active Genes in Fungi.</title>
        <authorList>
            <consortium name="DOE Joint Genome Institute"/>
            <person name="Mondo S.J."/>
            <person name="Dannebaum R.O."/>
            <person name="Kuo R.C."/>
            <person name="Labutti K."/>
            <person name="Haridas S."/>
            <person name="Kuo A."/>
            <person name="Salamov A."/>
            <person name="Ahrendt S.R."/>
            <person name="Lipzen A."/>
            <person name="Sullivan W."/>
            <person name="Andreopoulos W.B."/>
            <person name="Clum A."/>
            <person name="Lindquist E."/>
            <person name="Daum C."/>
            <person name="Ramamoorthy G.K."/>
            <person name="Gryganskyi A."/>
            <person name="Culley D."/>
            <person name="Magnuson J.K."/>
            <person name="James T.Y."/>
            <person name="O'Malley M.A."/>
            <person name="Stajich J.E."/>
            <person name="Spatafora J.W."/>
            <person name="Visel A."/>
            <person name="Grigoriev I.V."/>
        </authorList>
    </citation>
    <scope>NUCLEOTIDE SEQUENCE [LARGE SCALE GENOMIC DNA]</scope>
    <source>
        <strain evidence="2 3">68-887.2</strain>
    </source>
</reference>
<dbReference type="InterPro" id="IPR001466">
    <property type="entry name" value="Beta-lactam-related"/>
</dbReference>
<dbReference type="EMBL" id="MCFC01000019">
    <property type="protein sequence ID" value="ORY30592.1"/>
    <property type="molecule type" value="Genomic_DNA"/>
</dbReference>